<dbReference type="AlphaFoldDB" id="A0A250X2Q7"/>
<organism evidence="1 2">
    <name type="scientific">Chlamydomonas eustigma</name>
    <dbReference type="NCBI Taxonomy" id="1157962"/>
    <lineage>
        <taxon>Eukaryota</taxon>
        <taxon>Viridiplantae</taxon>
        <taxon>Chlorophyta</taxon>
        <taxon>core chlorophytes</taxon>
        <taxon>Chlorophyceae</taxon>
        <taxon>CS clade</taxon>
        <taxon>Chlamydomonadales</taxon>
        <taxon>Chlamydomonadaceae</taxon>
        <taxon>Chlamydomonas</taxon>
    </lineage>
</organism>
<dbReference type="STRING" id="1157962.A0A250X2Q7"/>
<evidence type="ECO:0000313" key="2">
    <source>
        <dbReference type="Proteomes" id="UP000232323"/>
    </source>
</evidence>
<gene>
    <name evidence="1" type="ORF">CEUSTIGMA_g4665.t1</name>
</gene>
<sequence length="228" mass="24502">MSFPVKVVGGRSYANQLSISAVPLQVAGGASNPSKDLTATILQTALRTGLASRLRAHENIHVDVRSTASGLMEGVFGGMSIKGKLWETPLSLTAEAIEVDVGELLLDYGALISKSTMALKNLPNGHCKIRLTAADLGNFMSHPLLQPIASKAIQGKSFAWDSSSIVIGRESSGAGFVDYEGIWGQDERGQNDPFNKQLNYFWKADYLLPQNVSPCFCMVCHSCPSLDI</sequence>
<proteinExistence type="predicted"/>
<accession>A0A250X2Q7</accession>
<keyword evidence="2" id="KW-1185">Reference proteome</keyword>
<evidence type="ECO:0000313" key="1">
    <source>
        <dbReference type="EMBL" id="GAX77219.1"/>
    </source>
</evidence>
<dbReference type="EMBL" id="BEGY01000023">
    <property type="protein sequence ID" value="GAX77219.1"/>
    <property type="molecule type" value="Genomic_DNA"/>
</dbReference>
<dbReference type="OrthoDB" id="534295at2759"/>
<reference evidence="1 2" key="1">
    <citation type="submission" date="2017-08" db="EMBL/GenBank/DDBJ databases">
        <title>Acidophilic green algal genome provides insights into adaptation to an acidic environment.</title>
        <authorList>
            <person name="Hirooka S."/>
            <person name="Hirose Y."/>
            <person name="Kanesaki Y."/>
            <person name="Higuchi S."/>
            <person name="Fujiwara T."/>
            <person name="Onuma R."/>
            <person name="Era A."/>
            <person name="Ohbayashi R."/>
            <person name="Uzuka A."/>
            <person name="Nozaki H."/>
            <person name="Yoshikawa H."/>
            <person name="Miyagishima S.Y."/>
        </authorList>
    </citation>
    <scope>NUCLEOTIDE SEQUENCE [LARGE SCALE GENOMIC DNA]</scope>
    <source>
        <strain evidence="1 2">NIES-2499</strain>
    </source>
</reference>
<protein>
    <submittedName>
        <fullName evidence="1">Uncharacterized protein</fullName>
    </submittedName>
</protein>
<dbReference type="Proteomes" id="UP000232323">
    <property type="component" value="Unassembled WGS sequence"/>
</dbReference>
<name>A0A250X2Q7_9CHLO</name>
<comment type="caution">
    <text evidence="1">The sequence shown here is derived from an EMBL/GenBank/DDBJ whole genome shotgun (WGS) entry which is preliminary data.</text>
</comment>